<dbReference type="OrthoDB" id="5844105at2759"/>
<dbReference type="AlphaFoldDB" id="A0A448WNP6"/>
<evidence type="ECO:0000313" key="1">
    <source>
        <dbReference type="EMBL" id="VEL16224.1"/>
    </source>
</evidence>
<proteinExistence type="predicted"/>
<gene>
    <name evidence="1" type="ORF">PXEA_LOCUS9664</name>
</gene>
<reference evidence="1" key="1">
    <citation type="submission" date="2018-11" db="EMBL/GenBank/DDBJ databases">
        <authorList>
            <consortium name="Pathogen Informatics"/>
        </authorList>
    </citation>
    <scope>NUCLEOTIDE SEQUENCE</scope>
</reference>
<name>A0A448WNP6_9PLAT</name>
<dbReference type="Proteomes" id="UP000784294">
    <property type="component" value="Unassembled WGS sequence"/>
</dbReference>
<accession>A0A448WNP6</accession>
<keyword evidence="2" id="KW-1185">Reference proteome</keyword>
<evidence type="ECO:0000313" key="2">
    <source>
        <dbReference type="Proteomes" id="UP000784294"/>
    </source>
</evidence>
<sequence length="140" mass="15441">MHIGLHWRTLATEPQFAWHNLYLAVSRSVALAHRLAHWPRGIQFEVNSASSCFPTNEVLLLTCHGSVMYLHVLATTAPLAHPPLLSISQAPASQDDAEESSCLDNDFQLHAFITQLLKPARLAPASARLSYPVLPKGRGR</sequence>
<dbReference type="EMBL" id="CAAALY010027600">
    <property type="protein sequence ID" value="VEL16224.1"/>
    <property type="molecule type" value="Genomic_DNA"/>
</dbReference>
<comment type="caution">
    <text evidence="1">The sequence shown here is derived from an EMBL/GenBank/DDBJ whole genome shotgun (WGS) entry which is preliminary data.</text>
</comment>
<organism evidence="1 2">
    <name type="scientific">Protopolystoma xenopodis</name>
    <dbReference type="NCBI Taxonomy" id="117903"/>
    <lineage>
        <taxon>Eukaryota</taxon>
        <taxon>Metazoa</taxon>
        <taxon>Spiralia</taxon>
        <taxon>Lophotrochozoa</taxon>
        <taxon>Platyhelminthes</taxon>
        <taxon>Monogenea</taxon>
        <taxon>Polyopisthocotylea</taxon>
        <taxon>Polystomatidea</taxon>
        <taxon>Polystomatidae</taxon>
        <taxon>Protopolystoma</taxon>
    </lineage>
</organism>
<protein>
    <submittedName>
        <fullName evidence="1">Uncharacterized protein</fullName>
    </submittedName>
</protein>